<gene>
    <name evidence="2" type="ORF">SAMN05216469_10486</name>
</gene>
<dbReference type="RefSeq" id="WP_074831341.1">
    <property type="nucleotide sequence ID" value="NZ_FOAT01000004.1"/>
</dbReference>
<evidence type="ECO:0000313" key="2">
    <source>
        <dbReference type="EMBL" id="SEK65576.1"/>
    </source>
</evidence>
<dbReference type="InterPro" id="IPR036188">
    <property type="entry name" value="FAD/NAD-bd_sf"/>
</dbReference>
<reference evidence="2 3" key="1">
    <citation type="submission" date="2016-10" db="EMBL/GenBank/DDBJ databases">
        <authorList>
            <person name="de Groot N.N."/>
        </authorList>
    </citation>
    <scope>NUCLEOTIDE SEQUENCE [LARGE SCALE GENOMIC DNA]</scope>
    <source>
        <strain evidence="2 3">KH2T6</strain>
    </source>
</reference>
<accession>A0A1H7IT20</accession>
<dbReference type="OrthoDB" id="9772594at2"/>
<dbReference type="EMBL" id="FOAT01000004">
    <property type="protein sequence ID" value="SEK65576.1"/>
    <property type="molecule type" value="Genomic_DNA"/>
</dbReference>
<dbReference type="InterPro" id="IPR028348">
    <property type="entry name" value="FAD-binding_protein"/>
</dbReference>
<proteinExistence type="predicted"/>
<dbReference type="Proteomes" id="UP000186015">
    <property type="component" value="Unassembled WGS sequence"/>
</dbReference>
<dbReference type="Gene3D" id="3.50.50.60">
    <property type="entry name" value="FAD/NAD(P)-binding domain"/>
    <property type="match status" value="2"/>
</dbReference>
<evidence type="ECO:0000259" key="1">
    <source>
        <dbReference type="Pfam" id="PF21688"/>
    </source>
</evidence>
<dbReference type="InterPro" id="IPR049516">
    <property type="entry name" value="FAD-depend_C"/>
</dbReference>
<dbReference type="PIRSF" id="PIRSF038984">
    <property type="entry name" value="FAD_binding_protein"/>
    <property type="match status" value="1"/>
</dbReference>
<sequence>MPVIVNQISSALGTDEKSVIETARKKLGIAPSAIRGAHIYKTSLDARKRGNIHYVHSVIFTLGSSDEEKRLAEKDISFTYAAPAGFSPVISKNKVKGRVVIAGFGPAGMFCGLALSEQGYRPIILERGECIEDRVASVENFMSTGILNEESNIQFGEGGAGTFSDGKLTTRIKDPLCRYVLERMVGFGAPEEILTKAKPHIGTDRLRGVVKAIRERIIELGGEIRFGTMLEDIELNGRQVEAVRFNGGREEVSAVVLAIGHSARNTFEMLHRKGIFLEAKPFSVGARIEHRQTEVDKSLYGEYAGSPMLPKGEYQLSHRDGSGRAAYTFCMCPGGTVVPAASENGGTVTNGMSVFARDGKNANSALVVSVTPDDFGSKPLDGMYFAREIEQKAYNCTGSYKACASSVKGFLDGKADLDTDIEPSYSLGVTAVDYEKIFPKQVTDMMRTGLKVFSRKMKCFGDGKALLCAPETRTSSPVRITRDGESMTSLSCDNLYPCGEGAGYAGGIMSAAVDGLNTALKIMAEIAPD</sequence>
<evidence type="ECO:0000313" key="3">
    <source>
        <dbReference type="Proteomes" id="UP000186015"/>
    </source>
</evidence>
<dbReference type="Gene3D" id="3.30.70.2700">
    <property type="match status" value="1"/>
</dbReference>
<dbReference type="SUPFAM" id="SSF51905">
    <property type="entry name" value="FAD/NAD(P)-binding domain"/>
    <property type="match status" value="1"/>
</dbReference>
<organism evidence="2 3">
    <name type="scientific">Ruminococcus albus</name>
    <dbReference type="NCBI Taxonomy" id="1264"/>
    <lineage>
        <taxon>Bacteria</taxon>
        <taxon>Bacillati</taxon>
        <taxon>Bacillota</taxon>
        <taxon>Clostridia</taxon>
        <taxon>Eubacteriales</taxon>
        <taxon>Oscillospiraceae</taxon>
        <taxon>Ruminococcus</taxon>
    </lineage>
</organism>
<protein>
    <recommendedName>
        <fullName evidence="1">FAD-dependent protein C-terminal domain-containing protein</fullName>
    </recommendedName>
</protein>
<feature type="domain" description="FAD-dependent protein C-terminal" evidence="1">
    <location>
        <begin position="281"/>
        <end position="474"/>
    </location>
</feature>
<dbReference type="AlphaFoldDB" id="A0A1H7IT20"/>
<dbReference type="Pfam" id="PF21688">
    <property type="entry name" value="FAD-depend_C"/>
    <property type="match status" value="1"/>
</dbReference>
<dbReference type="PANTHER" id="PTHR42842:SF3">
    <property type="entry name" value="FAD_NAD(P)-BINDING OXIDOREDUCTASE FAMILY PROTEIN"/>
    <property type="match status" value="1"/>
</dbReference>
<name>A0A1H7IT20_RUMAL</name>
<dbReference type="PANTHER" id="PTHR42842">
    <property type="entry name" value="FAD/NAD(P)-BINDING OXIDOREDUCTASE"/>
    <property type="match status" value="1"/>
</dbReference>